<dbReference type="Proteomes" id="UP000226151">
    <property type="component" value="Genome"/>
</dbReference>
<evidence type="ECO:0000313" key="1">
    <source>
        <dbReference type="EMBL" id="ARV77585.1"/>
    </source>
</evidence>
<reference evidence="2" key="1">
    <citation type="submission" date="2017-04" db="EMBL/GenBank/DDBJ databases">
        <title>Complete genome sequence of novel T7-like phage PHB02 against Capsular type A Pasteurella multocida.</title>
        <authorList>
            <person name="Chen B.Y."/>
            <person name="Wu B."/>
            <person name="Sun C.E."/>
            <person name="Song Y.J."/>
        </authorList>
    </citation>
    <scope>NUCLEOTIDE SEQUENCE [LARGE SCALE GENOMIC DNA]</scope>
</reference>
<evidence type="ECO:0000313" key="2">
    <source>
        <dbReference type="Proteomes" id="UP000226151"/>
    </source>
</evidence>
<proteinExistence type="predicted"/>
<dbReference type="InterPro" id="IPR058007">
    <property type="entry name" value="Gp5.9"/>
</dbReference>
<dbReference type="EMBL" id="MF034659">
    <property type="protein sequence ID" value="ARV77585.1"/>
    <property type="molecule type" value="Genomic_DNA"/>
</dbReference>
<accession>A0A1Y0SYD2</accession>
<protein>
    <submittedName>
        <fullName evidence="1">Uncharacterized protein</fullName>
    </submittedName>
</protein>
<name>A0A1Y0SYD2_9CAUD</name>
<sequence>MPDKILVSRSMLEKLVNCKIELLALRHGGVDDWEWYCEAFSNFIEHQFPDDVLDVETGFDILVGREIDKLEKLQHEV</sequence>
<organism evidence="1 2">
    <name type="scientific">Pasteurella phage vB_PmuP_PHB02</name>
    <dbReference type="NCBI Taxonomy" id="2005054"/>
    <lineage>
        <taxon>Viruses</taxon>
        <taxon>Duplodnaviria</taxon>
        <taxon>Heunggongvirae</taxon>
        <taxon>Uroviricota</taxon>
        <taxon>Caudoviricetes</taxon>
        <taxon>Autographivirales</taxon>
        <taxon>Autotranscriptaviridae</taxon>
        <taxon>Studiervirinae</taxon>
        <taxon>Wuhanvirus</taxon>
        <taxon>Wuhanvirus PHB02</taxon>
    </lineage>
</organism>
<dbReference type="KEGG" id="vg:54980924"/>
<dbReference type="GeneID" id="54980924"/>
<dbReference type="RefSeq" id="YP_009790760.1">
    <property type="nucleotide sequence ID" value="NC_047831.1"/>
</dbReference>
<keyword evidence="2" id="KW-1185">Reference proteome</keyword>
<dbReference type="Pfam" id="PF25708">
    <property type="entry name" value="Phage_T7_Gp5_9"/>
    <property type="match status" value="1"/>
</dbReference>